<evidence type="ECO:0000256" key="1">
    <source>
        <dbReference type="ARBA" id="ARBA00022691"/>
    </source>
</evidence>
<gene>
    <name evidence="6" type="ORF">B9N55_09040</name>
</gene>
<evidence type="ECO:0000256" key="2">
    <source>
        <dbReference type="ARBA" id="ARBA00022723"/>
    </source>
</evidence>
<dbReference type="CDD" id="cd01335">
    <property type="entry name" value="Radical_SAM"/>
    <property type="match status" value="1"/>
</dbReference>
<sequence>MIEVVKQIIEVNPQSVCICGGEPTVRFDLCLKVAEMLTENDILVNMVTNGYKSDIKSLERLYKSGINSIQVSLDSYNPDIMNKFRESPIAYKNAVNAIYNILSLNNMPSVTFIPTKMNYKEMPLVGEFLYDLGVNELRYMPFIAIGRGRSNIDKLKLSPEENQELFWLLKSKSKELKGFKFDYGDPVEHIYLFRNNKEAFNPSYEIKSNGDISLTCYLPYIYGNVLKTNLKELWKNGLDNIWKVGYFHDIVSRMNTVEDFEKQKIIPYTNNDIDLYNKDLEGIYLYDN</sequence>
<dbReference type="SUPFAM" id="SSF102114">
    <property type="entry name" value="Radical SAM enzymes"/>
    <property type="match status" value="1"/>
</dbReference>
<protein>
    <recommendedName>
        <fullName evidence="5">Radical SAM core domain-containing protein</fullName>
    </recommendedName>
</protein>
<dbReference type="GO" id="GO:0046872">
    <property type="term" value="F:metal ion binding"/>
    <property type="evidence" value="ECO:0007669"/>
    <property type="project" value="UniProtKB-KW"/>
</dbReference>
<dbReference type="InterPro" id="IPR058240">
    <property type="entry name" value="rSAM_sf"/>
</dbReference>
<evidence type="ECO:0000256" key="4">
    <source>
        <dbReference type="ARBA" id="ARBA00023014"/>
    </source>
</evidence>
<dbReference type="PROSITE" id="PS51918">
    <property type="entry name" value="RADICAL_SAM"/>
    <property type="match status" value="1"/>
</dbReference>
<dbReference type="Gene3D" id="3.20.20.70">
    <property type="entry name" value="Aldolase class I"/>
    <property type="match status" value="1"/>
</dbReference>
<comment type="caution">
    <text evidence="6">The sequence shown here is derived from an EMBL/GenBank/DDBJ whole genome shotgun (WGS) entry which is preliminary data.</text>
</comment>
<dbReference type="EMBL" id="NDYE01000020">
    <property type="protein sequence ID" value="OXZ31136.1"/>
    <property type="molecule type" value="Genomic_DNA"/>
</dbReference>
<accession>A0A233VFF7</accession>
<reference evidence="7" key="1">
    <citation type="submission" date="2017-04" db="EMBL/GenBank/DDBJ databases">
        <title>Finegoldia magna isolated from orthopedic joint implant-associated infections.</title>
        <authorList>
            <person name="Bjorklund S."/>
            <person name="Bruggemann H."/>
            <person name="Jensen A."/>
            <person name="Hellmark B."/>
            <person name="Soderquist B."/>
        </authorList>
    </citation>
    <scope>NUCLEOTIDE SEQUENCE [LARGE SCALE GENOMIC DNA]</scope>
    <source>
        <strain evidence="7">12T273</strain>
    </source>
</reference>
<dbReference type="Proteomes" id="UP000215546">
    <property type="component" value="Unassembled WGS sequence"/>
</dbReference>
<feature type="domain" description="Radical SAM core" evidence="5">
    <location>
        <begin position="1"/>
        <end position="180"/>
    </location>
</feature>
<dbReference type="InterPro" id="IPR007197">
    <property type="entry name" value="rSAM"/>
</dbReference>
<evidence type="ECO:0000313" key="6">
    <source>
        <dbReference type="EMBL" id="OXZ31136.1"/>
    </source>
</evidence>
<dbReference type="GO" id="GO:0003824">
    <property type="term" value="F:catalytic activity"/>
    <property type="evidence" value="ECO:0007669"/>
    <property type="project" value="InterPro"/>
</dbReference>
<keyword evidence="3" id="KW-0408">Iron</keyword>
<proteinExistence type="predicted"/>
<keyword evidence="1" id="KW-0949">S-adenosyl-L-methionine</keyword>
<dbReference type="InterPro" id="IPR050377">
    <property type="entry name" value="Radical_SAM_PqqE_MftC-like"/>
</dbReference>
<dbReference type="Pfam" id="PF04055">
    <property type="entry name" value="Radical_SAM"/>
    <property type="match status" value="1"/>
</dbReference>
<evidence type="ECO:0000259" key="5">
    <source>
        <dbReference type="PROSITE" id="PS51918"/>
    </source>
</evidence>
<keyword evidence="2" id="KW-0479">Metal-binding</keyword>
<dbReference type="AlphaFoldDB" id="A0A233VFF7"/>
<dbReference type="InterPro" id="IPR013785">
    <property type="entry name" value="Aldolase_TIM"/>
</dbReference>
<evidence type="ECO:0000313" key="7">
    <source>
        <dbReference type="Proteomes" id="UP000215546"/>
    </source>
</evidence>
<name>A0A233VFF7_FINMA</name>
<evidence type="ECO:0000256" key="3">
    <source>
        <dbReference type="ARBA" id="ARBA00023004"/>
    </source>
</evidence>
<dbReference type="PANTHER" id="PTHR11228:SF7">
    <property type="entry name" value="PQQA PEPTIDE CYCLASE"/>
    <property type="match status" value="1"/>
</dbReference>
<dbReference type="GO" id="GO:0051536">
    <property type="term" value="F:iron-sulfur cluster binding"/>
    <property type="evidence" value="ECO:0007669"/>
    <property type="project" value="UniProtKB-KW"/>
</dbReference>
<dbReference type="PANTHER" id="PTHR11228">
    <property type="entry name" value="RADICAL SAM DOMAIN PROTEIN"/>
    <property type="match status" value="1"/>
</dbReference>
<keyword evidence="4" id="KW-0411">Iron-sulfur</keyword>
<organism evidence="6 7">
    <name type="scientific">Finegoldia magna</name>
    <name type="common">Peptostreptococcus magnus</name>
    <dbReference type="NCBI Taxonomy" id="1260"/>
    <lineage>
        <taxon>Bacteria</taxon>
        <taxon>Bacillati</taxon>
        <taxon>Bacillota</taxon>
        <taxon>Tissierellia</taxon>
        <taxon>Tissierellales</taxon>
        <taxon>Peptoniphilaceae</taxon>
        <taxon>Finegoldia</taxon>
    </lineage>
</organism>